<dbReference type="Gramene" id="rna-AYBTSS11_LOCUS11624">
    <property type="protein sequence ID" value="CAJ1943919.1"/>
    <property type="gene ID" value="gene-AYBTSS11_LOCUS11624"/>
</dbReference>
<keyword evidence="2" id="KW-1185">Reference proteome</keyword>
<dbReference type="Proteomes" id="UP001189624">
    <property type="component" value="Chromosome 3"/>
</dbReference>
<dbReference type="AlphaFoldDB" id="A0AA86SHA9"/>
<protein>
    <submittedName>
        <fullName evidence="1">Uncharacterized protein</fullName>
    </submittedName>
</protein>
<accession>A0AA86SHA9</accession>
<evidence type="ECO:0000313" key="1">
    <source>
        <dbReference type="EMBL" id="CAJ1943919.1"/>
    </source>
</evidence>
<gene>
    <name evidence="1" type="ORF">AYBTSS11_LOCUS11624</name>
</gene>
<organism evidence="1 2">
    <name type="scientific">Sphenostylis stenocarpa</name>
    <dbReference type="NCBI Taxonomy" id="92480"/>
    <lineage>
        <taxon>Eukaryota</taxon>
        <taxon>Viridiplantae</taxon>
        <taxon>Streptophyta</taxon>
        <taxon>Embryophyta</taxon>
        <taxon>Tracheophyta</taxon>
        <taxon>Spermatophyta</taxon>
        <taxon>Magnoliopsida</taxon>
        <taxon>eudicotyledons</taxon>
        <taxon>Gunneridae</taxon>
        <taxon>Pentapetalae</taxon>
        <taxon>rosids</taxon>
        <taxon>fabids</taxon>
        <taxon>Fabales</taxon>
        <taxon>Fabaceae</taxon>
        <taxon>Papilionoideae</taxon>
        <taxon>50 kb inversion clade</taxon>
        <taxon>NPAAA clade</taxon>
        <taxon>indigoferoid/millettioid clade</taxon>
        <taxon>Phaseoleae</taxon>
        <taxon>Sphenostylis</taxon>
    </lineage>
</organism>
<sequence length="77" mass="8487">MAAIGVHSNNLNLLESLILHVKKLNRNIDENHLKEIFNIAFHGTVSSRGLALEDRDACPSTWRPSAFSSLDCAQITA</sequence>
<dbReference type="EMBL" id="OY731400">
    <property type="protein sequence ID" value="CAJ1943919.1"/>
    <property type="molecule type" value="Genomic_DNA"/>
</dbReference>
<reference evidence="1" key="1">
    <citation type="submission" date="2023-10" db="EMBL/GenBank/DDBJ databases">
        <authorList>
            <person name="Domelevo Entfellner J.-B."/>
        </authorList>
    </citation>
    <scope>NUCLEOTIDE SEQUENCE</scope>
</reference>
<name>A0AA86SHA9_9FABA</name>
<evidence type="ECO:0000313" key="2">
    <source>
        <dbReference type="Proteomes" id="UP001189624"/>
    </source>
</evidence>
<proteinExistence type="predicted"/>